<dbReference type="GO" id="GO:0005829">
    <property type="term" value="C:cytosol"/>
    <property type="evidence" value="ECO:0007669"/>
    <property type="project" value="TreeGrafter"/>
</dbReference>
<comment type="function">
    <text evidence="7">Specifically dimethylates two adjacent adenosines (A1518 and A1519) in the loop of a conserved hairpin near the 3'-end of 16S rRNA in the 30S particle. May play a critical role in biogenesis of 30S subunits.</text>
</comment>
<keyword evidence="2 7" id="KW-0698">rRNA processing</keyword>
<evidence type="ECO:0000256" key="4">
    <source>
        <dbReference type="ARBA" id="ARBA00022679"/>
    </source>
</evidence>
<dbReference type="AlphaFoldDB" id="A0A3D9YNN3"/>
<dbReference type="PROSITE" id="PS01131">
    <property type="entry name" value="RRNA_A_DIMETH"/>
    <property type="match status" value="1"/>
</dbReference>
<dbReference type="FunFam" id="1.10.8.100:FF:000001">
    <property type="entry name" value="Ribosomal RNA small subunit methyltransferase A"/>
    <property type="match status" value="1"/>
</dbReference>
<dbReference type="PANTHER" id="PTHR11727">
    <property type="entry name" value="DIMETHYLADENOSINE TRANSFERASE"/>
    <property type="match status" value="1"/>
</dbReference>
<evidence type="ECO:0000256" key="1">
    <source>
        <dbReference type="ARBA" id="ARBA00022490"/>
    </source>
</evidence>
<dbReference type="EMBL" id="QUMO01000005">
    <property type="protein sequence ID" value="REF84196.1"/>
    <property type="molecule type" value="Genomic_DNA"/>
</dbReference>
<feature type="domain" description="Ribosomal RNA adenine methylase transferase N-terminal" evidence="9">
    <location>
        <begin position="33"/>
        <end position="211"/>
    </location>
</feature>
<dbReference type="InterPro" id="IPR011530">
    <property type="entry name" value="rRNA_adenine_dimethylase"/>
</dbReference>
<dbReference type="InterPro" id="IPR023165">
    <property type="entry name" value="rRNA_Ade_diMease-like_C"/>
</dbReference>
<dbReference type="Gene3D" id="1.10.8.100">
    <property type="entry name" value="Ribosomal RNA adenine dimethylase-like, domain 2"/>
    <property type="match status" value="1"/>
</dbReference>
<keyword evidence="5 7" id="KW-0949">S-adenosyl-L-methionine</keyword>
<feature type="binding site" evidence="7 8">
    <location>
        <position position="75"/>
    </location>
    <ligand>
        <name>S-adenosyl-L-methionine</name>
        <dbReference type="ChEBI" id="CHEBI:59789"/>
    </ligand>
</feature>
<evidence type="ECO:0000256" key="6">
    <source>
        <dbReference type="ARBA" id="ARBA00022884"/>
    </source>
</evidence>
<dbReference type="GO" id="GO:0003723">
    <property type="term" value="F:RNA binding"/>
    <property type="evidence" value="ECO:0007669"/>
    <property type="project" value="UniProtKB-UniRule"/>
</dbReference>
<proteinExistence type="inferred from homology"/>
<dbReference type="Gene3D" id="3.40.50.150">
    <property type="entry name" value="Vaccinia Virus protein VP39"/>
    <property type="match status" value="1"/>
</dbReference>
<evidence type="ECO:0000259" key="9">
    <source>
        <dbReference type="SMART" id="SM00650"/>
    </source>
</evidence>
<organism evidence="10 11">
    <name type="scientific">Methylovirgula ligni</name>
    <dbReference type="NCBI Taxonomy" id="569860"/>
    <lineage>
        <taxon>Bacteria</taxon>
        <taxon>Pseudomonadati</taxon>
        <taxon>Pseudomonadota</taxon>
        <taxon>Alphaproteobacteria</taxon>
        <taxon>Hyphomicrobiales</taxon>
        <taxon>Beijerinckiaceae</taxon>
        <taxon>Methylovirgula</taxon>
    </lineage>
</organism>
<dbReference type="CDD" id="cd02440">
    <property type="entry name" value="AdoMet_MTases"/>
    <property type="match status" value="1"/>
</dbReference>
<feature type="binding site" evidence="7 8">
    <location>
        <position position="101"/>
    </location>
    <ligand>
        <name>S-adenosyl-L-methionine</name>
        <dbReference type="ChEBI" id="CHEBI:59789"/>
    </ligand>
</feature>
<evidence type="ECO:0000256" key="8">
    <source>
        <dbReference type="PROSITE-ProRule" id="PRU01026"/>
    </source>
</evidence>
<evidence type="ECO:0000313" key="11">
    <source>
        <dbReference type="Proteomes" id="UP000256900"/>
    </source>
</evidence>
<keyword evidence="1 7" id="KW-0963">Cytoplasm</keyword>
<dbReference type="HAMAP" id="MF_00607">
    <property type="entry name" value="16SrRNA_methyltr_A"/>
    <property type="match status" value="1"/>
</dbReference>
<dbReference type="SMART" id="SM00650">
    <property type="entry name" value="rADc"/>
    <property type="match status" value="1"/>
</dbReference>
<comment type="catalytic activity">
    <reaction evidence="7">
        <text>adenosine(1518)/adenosine(1519) in 16S rRNA + 4 S-adenosyl-L-methionine = N(6)-dimethyladenosine(1518)/N(6)-dimethyladenosine(1519) in 16S rRNA + 4 S-adenosyl-L-homocysteine + 4 H(+)</text>
        <dbReference type="Rhea" id="RHEA:19609"/>
        <dbReference type="Rhea" id="RHEA-COMP:10232"/>
        <dbReference type="Rhea" id="RHEA-COMP:10233"/>
        <dbReference type="ChEBI" id="CHEBI:15378"/>
        <dbReference type="ChEBI" id="CHEBI:57856"/>
        <dbReference type="ChEBI" id="CHEBI:59789"/>
        <dbReference type="ChEBI" id="CHEBI:74411"/>
        <dbReference type="ChEBI" id="CHEBI:74493"/>
        <dbReference type="EC" id="2.1.1.182"/>
    </reaction>
</comment>
<evidence type="ECO:0000256" key="7">
    <source>
        <dbReference type="HAMAP-Rule" id="MF_00607"/>
    </source>
</evidence>
<dbReference type="EC" id="2.1.1.182" evidence="7"/>
<dbReference type="Pfam" id="PF00398">
    <property type="entry name" value="RrnaAD"/>
    <property type="match status" value="1"/>
</dbReference>
<dbReference type="SUPFAM" id="SSF53335">
    <property type="entry name" value="S-adenosyl-L-methionine-dependent methyltransferases"/>
    <property type="match status" value="1"/>
</dbReference>
<feature type="binding site" evidence="7 8">
    <location>
        <position position="53"/>
    </location>
    <ligand>
        <name>S-adenosyl-L-methionine</name>
        <dbReference type="ChEBI" id="CHEBI:59789"/>
    </ligand>
</feature>
<comment type="subcellular location">
    <subcellularLocation>
        <location evidence="7">Cytoplasm</location>
    </subcellularLocation>
</comment>
<dbReference type="InterPro" id="IPR029063">
    <property type="entry name" value="SAM-dependent_MTases_sf"/>
</dbReference>
<evidence type="ECO:0000313" key="10">
    <source>
        <dbReference type="EMBL" id="REF84196.1"/>
    </source>
</evidence>
<dbReference type="GO" id="GO:0052908">
    <property type="term" value="F:16S rRNA (adenine(1518)-N(6)/adenine(1519)-N(6))-dimethyltransferase activity"/>
    <property type="evidence" value="ECO:0007669"/>
    <property type="project" value="UniProtKB-EC"/>
</dbReference>
<evidence type="ECO:0000256" key="5">
    <source>
        <dbReference type="ARBA" id="ARBA00022691"/>
    </source>
</evidence>
<name>A0A3D9YNN3_9HYPH</name>
<gene>
    <name evidence="7" type="primary">rsmA</name>
    <name evidence="7" type="synonym">ksgA</name>
    <name evidence="10" type="ORF">DES32_3043</name>
</gene>
<evidence type="ECO:0000256" key="2">
    <source>
        <dbReference type="ARBA" id="ARBA00022552"/>
    </source>
</evidence>
<protein>
    <recommendedName>
        <fullName evidence="7">Ribosomal RNA small subunit methyltransferase A</fullName>
        <ecNumber evidence="7">2.1.1.182</ecNumber>
    </recommendedName>
    <alternativeName>
        <fullName evidence="7">16S rRNA (adenine(1518)-N(6)/adenine(1519)-N(6))-dimethyltransferase</fullName>
    </alternativeName>
    <alternativeName>
        <fullName evidence="7">16S rRNA dimethyladenosine transferase</fullName>
    </alternativeName>
    <alternativeName>
        <fullName evidence="7">16S rRNA dimethylase</fullName>
    </alternativeName>
    <alternativeName>
        <fullName evidence="7">S-adenosylmethionine-6-N', N'-adenosyl(rRNA) dimethyltransferase</fullName>
    </alternativeName>
</protein>
<feature type="binding site" evidence="7 8">
    <location>
        <position position="122"/>
    </location>
    <ligand>
        <name>S-adenosyl-L-methionine</name>
        <dbReference type="ChEBI" id="CHEBI:59789"/>
    </ligand>
</feature>
<dbReference type="InterPro" id="IPR020596">
    <property type="entry name" value="rRNA_Ade_Mease_Trfase_CS"/>
</dbReference>
<feature type="binding site" evidence="7 8">
    <location>
        <position position="28"/>
    </location>
    <ligand>
        <name>S-adenosyl-L-methionine</name>
        <dbReference type="ChEBI" id="CHEBI:59789"/>
    </ligand>
</feature>
<keyword evidence="6 7" id="KW-0694">RNA-binding</keyword>
<accession>A0A3D9YNN3</accession>
<dbReference type="RefSeq" id="WP_115837549.1">
    <property type="nucleotide sequence ID" value="NZ_CP025086.1"/>
</dbReference>
<sequence length="288" mass="30838">MKDALPPLREVVTAHGLAAQKSLGQNFLFDLNLTARIARAAGPLEEATIVEIGPGPGGLTRALLAEGARRVIAVERDPRCLPALAEIAAYYPDRLEVIEADALATDLAALVGANRPARICANLPYNIATALLTGWLEAPAWPPVFDRFVLMFQKEVAERIVATPKERADYGRLAVLANWRCTTRILFDVSPAAFTPPPKVTSSVIELVPRAAPLACDVRLLAAVTQAAFGQRRKMLRQSLKSLGVDPLALLAATGIEPTRRAEEIEVAGFVALANALKAERSGGVISR</sequence>
<keyword evidence="4 7" id="KW-0808">Transferase</keyword>
<evidence type="ECO:0000256" key="3">
    <source>
        <dbReference type="ARBA" id="ARBA00022603"/>
    </source>
</evidence>
<dbReference type="PROSITE" id="PS51689">
    <property type="entry name" value="SAM_RNA_A_N6_MT"/>
    <property type="match status" value="1"/>
</dbReference>
<feature type="binding site" evidence="7 8">
    <location>
        <position position="26"/>
    </location>
    <ligand>
        <name>S-adenosyl-L-methionine</name>
        <dbReference type="ChEBI" id="CHEBI:59789"/>
    </ligand>
</feature>
<dbReference type="OrthoDB" id="9814755at2"/>
<dbReference type="NCBIfam" id="TIGR00755">
    <property type="entry name" value="ksgA"/>
    <property type="match status" value="1"/>
</dbReference>
<comment type="caution">
    <text evidence="10">The sequence shown here is derived from an EMBL/GenBank/DDBJ whole genome shotgun (WGS) entry which is preliminary data.</text>
</comment>
<reference evidence="10" key="1">
    <citation type="submission" date="2018-08" db="EMBL/GenBank/DDBJ databases">
        <title>Genomic Encyclopedia of Type Strains, Phase IV (KMG-IV): sequencing the most valuable type-strain genomes for metagenomic binning, comparative biology and taxonomic classification.</title>
        <authorList>
            <person name="Goeker M."/>
        </authorList>
    </citation>
    <scope>NUCLEOTIDE SEQUENCE [LARGE SCALE GENOMIC DNA]</scope>
    <source>
        <strain evidence="10">BW863</strain>
    </source>
</reference>
<dbReference type="InterPro" id="IPR020598">
    <property type="entry name" value="rRNA_Ade_methylase_Trfase_N"/>
</dbReference>
<dbReference type="Proteomes" id="UP000256900">
    <property type="component" value="Unassembled WGS sequence"/>
</dbReference>
<dbReference type="InterPro" id="IPR001737">
    <property type="entry name" value="KsgA/Erm"/>
</dbReference>
<keyword evidence="11" id="KW-1185">Reference proteome</keyword>
<dbReference type="PANTHER" id="PTHR11727:SF7">
    <property type="entry name" value="DIMETHYLADENOSINE TRANSFERASE-RELATED"/>
    <property type="match status" value="1"/>
</dbReference>
<comment type="similarity">
    <text evidence="7">Belongs to the class I-like SAM-binding methyltransferase superfamily. rRNA adenine N(6)-methyltransferase family. RsmA subfamily.</text>
</comment>
<keyword evidence="3 7" id="KW-0489">Methyltransferase</keyword>